<feature type="transmembrane region" description="Helical" evidence="1">
    <location>
        <begin position="170"/>
        <end position="192"/>
    </location>
</feature>
<feature type="transmembrane region" description="Helical" evidence="1">
    <location>
        <begin position="142"/>
        <end position="158"/>
    </location>
</feature>
<feature type="transmembrane region" description="Helical" evidence="1">
    <location>
        <begin position="397"/>
        <end position="416"/>
    </location>
</feature>
<dbReference type="Proteomes" id="UP000178750">
    <property type="component" value="Unassembled WGS sequence"/>
</dbReference>
<feature type="transmembrane region" description="Helical" evidence="1">
    <location>
        <begin position="204"/>
        <end position="230"/>
    </location>
</feature>
<organism evidence="2 3">
    <name type="scientific">Candidatus Woesebacteria bacterium RIFCSPHIGHO2_01_FULL_38_9b</name>
    <dbReference type="NCBI Taxonomy" id="1802493"/>
    <lineage>
        <taxon>Bacteria</taxon>
        <taxon>Candidatus Woeseibacteriota</taxon>
    </lineage>
</organism>
<evidence type="ECO:0000313" key="3">
    <source>
        <dbReference type="Proteomes" id="UP000178750"/>
    </source>
</evidence>
<feature type="transmembrane region" description="Helical" evidence="1">
    <location>
        <begin position="315"/>
        <end position="345"/>
    </location>
</feature>
<accession>A0A1F7Y4B0</accession>
<evidence type="ECO:0000256" key="1">
    <source>
        <dbReference type="SAM" id="Phobius"/>
    </source>
</evidence>
<gene>
    <name evidence="2" type="ORF">A2863_00470</name>
</gene>
<name>A0A1F7Y4B0_9BACT</name>
<sequence length="419" mass="49333">MRAQKRPYHLLRWLILFSVFFLTRFWILQHPPALYSDVKHDYERYANMWRYGLTPYRQHLYEYPPATIPILSAPLVVDQMGVGHYYLNYRVEIFLFEIVLFSILAYTVFRVPMKKSMQWGAIMFYLIAGVLAKDFWYEGLDLMFFGIFSILFCLILLVKQSSLFSRIVTWSLYWLTVSIKIMTAPLAVPIVLLEMKNWKREFKAIIAGFLIIWGLPLALYRSSLSVFIFFHAVRQMKYASFGSYIVEVINEFTKSEHRSVSPPDFEWIGPVAHQVTEIFKVLFPAAILVVMYIAWKRYRQHVKELVNPFTQYTYLIAVSLAYVFAIFLTGKTFSSPFHIWYIPLLTLFPYKNLKQQWFAYVSALLMLGMDTSSYLIAPKLHIWGSPITLTNVRDAFRFIPMFLLLSFFLKEGTMGLKKS</sequence>
<keyword evidence="1" id="KW-0472">Membrane</keyword>
<comment type="caution">
    <text evidence="2">The sequence shown here is derived from an EMBL/GenBank/DDBJ whole genome shotgun (WGS) entry which is preliminary data.</text>
</comment>
<reference evidence="2 3" key="1">
    <citation type="journal article" date="2016" name="Nat. Commun.">
        <title>Thousands of microbial genomes shed light on interconnected biogeochemical processes in an aquifer system.</title>
        <authorList>
            <person name="Anantharaman K."/>
            <person name="Brown C.T."/>
            <person name="Hug L.A."/>
            <person name="Sharon I."/>
            <person name="Castelle C.J."/>
            <person name="Probst A.J."/>
            <person name="Thomas B.C."/>
            <person name="Singh A."/>
            <person name="Wilkins M.J."/>
            <person name="Karaoz U."/>
            <person name="Brodie E.L."/>
            <person name="Williams K.H."/>
            <person name="Hubbard S.S."/>
            <person name="Banfield J.F."/>
        </authorList>
    </citation>
    <scope>NUCLEOTIDE SEQUENCE [LARGE SCALE GENOMIC DNA]</scope>
</reference>
<dbReference type="AlphaFoldDB" id="A0A1F7Y4B0"/>
<keyword evidence="1" id="KW-1133">Transmembrane helix</keyword>
<keyword evidence="1" id="KW-0812">Transmembrane</keyword>
<evidence type="ECO:0000313" key="2">
    <source>
        <dbReference type="EMBL" id="OGM21749.1"/>
    </source>
</evidence>
<evidence type="ECO:0008006" key="4">
    <source>
        <dbReference type="Google" id="ProtNLM"/>
    </source>
</evidence>
<feature type="transmembrane region" description="Helical" evidence="1">
    <location>
        <begin position="278"/>
        <end position="295"/>
    </location>
</feature>
<dbReference type="EMBL" id="MGGF01000027">
    <property type="protein sequence ID" value="OGM21749.1"/>
    <property type="molecule type" value="Genomic_DNA"/>
</dbReference>
<proteinExistence type="predicted"/>
<feature type="transmembrane region" description="Helical" evidence="1">
    <location>
        <begin position="116"/>
        <end position="136"/>
    </location>
</feature>
<protein>
    <recommendedName>
        <fullName evidence="4">Glycosyltransferase RgtA/B/C/D-like domain-containing protein</fullName>
    </recommendedName>
</protein>
<feature type="transmembrane region" description="Helical" evidence="1">
    <location>
        <begin position="357"/>
        <end position="377"/>
    </location>
</feature>
<feature type="transmembrane region" description="Helical" evidence="1">
    <location>
        <begin position="10"/>
        <end position="27"/>
    </location>
</feature>
<feature type="transmembrane region" description="Helical" evidence="1">
    <location>
        <begin position="89"/>
        <end position="109"/>
    </location>
</feature>